<feature type="compositionally biased region" description="Low complexity" evidence="1">
    <location>
        <begin position="185"/>
        <end position="201"/>
    </location>
</feature>
<gene>
    <name evidence="2" type="ORF">SEUCBS140593_004452</name>
</gene>
<proteinExistence type="predicted"/>
<evidence type="ECO:0000313" key="3">
    <source>
        <dbReference type="Proteomes" id="UP001642482"/>
    </source>
</evidence>
<sequence>TRHYNTKDLITTLPNSATITNLSQQHNQQHKANMYGSYGSYSSMSSAAETSSPINIGSGRSSTACAFPSWPNRACLGSSGHSSSSSYLSDEDLFLCDDLEDSGYASSSASSSRSNSNASSISPPKGWRNAQQPFAVMAEVNNDFEAYNNGPSDDELAAIQRERQAYQRELVRAVLVEKERRKMAASAARRQRRAAAAAAGATSKKSVKLSAITEDA</sequence>
<evidence type="ECO:0000313" key="2">
    <source>
        <dbReference type="EMBL" id="CAK7221085.1"/>
    </source>
</evidence>
<protein>
    <submittedName>
        <fullName evidence="2">Uncharacterized protein</fullName>
    </submittedName>
</protein>
<keyword evidence="3" id="KW-1185">Reference proteome</keyword>
<feature type="non-terminal residue" evidence="2">
    <location>
        <position position="1"/>
    </location>
</feature>
<reference evidence="2 3" key="1">
    <citation type="submission" date="2024-01" db="EMBL/GenBank/DDBJ databases">
        <authorList>
            <person name="Allen C."/>
            <person name="Tagirdzhanova G."/>
        </authorList>
    </citation>
    <scope>NUCLEOTIDE SEQUENCE [LARGE SCALE GENOMIC DNA]</scope>
</reference>
<feature type="region of interest" description="Disordered" evidence="1">
    <location>
        <begin position="105"/>
        <end position="128"/>
    </location>
</feature>
<evidence type="ECO:0000256" key="1">
    <source>
        <dbReference type="SAM" id="MobiDB-lite"/>
    </source>
</evidence>
<feature type="compositionally biased region" description="Low complexity" evidence="1">
    <location>
        <begin position="105"/>
        <end position="122"/>
    </location>
</feature>
<accession>A0ABP0BNR5</accession>
<comment type="caution">
    <text evidence="2">The sequence shown here is derived from an EMBL/GenBank/DDBJ whole genome shotgun (WGS) entry which is preliminary data.</text>
</comment>
<dbReference type="EMBL" id="CAWUHD010000038">
    <property type="protein sequence ID" value="CAK7221085.1"/>
    <property type="molecule type" value="Genomic_DNA"/>
</dbReference>
<organism evidence="2 3">
    <name type="scientific">Sporothrix eucalyptigena</name>
    <dbReference type="NCBI Taxonomy" id="1812306"/>
    <lineage>
        <taxon>Eukaryota</taxon>
        <taxon>Fungi</taxon>
        <taxon>Dikarya</taxon>
        <taxon>Ascomycota</taxon>
        <taxon>Pezizomycotina</taxon>
        <taxon>Sordariomycetes</taxon>
        <taxon>Sordariomycetidae</taxon>
        <taxon>Ophiostomatales</taxon>
        <taxon>Ophiostomataceae</taxon>
        <taxon>Sporothrix</taxon>
    </lineage>
</organism>
<name>A0ABP0BNR5_9PEZI</name>
<dbReference type="Proteomes" id="UP001642482">
    <property type="component" value="Unassembled WGS sequence"/>
</dbReference>
<feature type="region of interest" description="Disordered" evidence="1">
    <location>
        <begin position="185"/>
        <end position="216"/>
    </location>
</feature>